<reference evidence="3" key="2">
    <citation type="journal article" date="2022" name="Hortic Res">
        <title>The genome of Dioscorea zingiberensis sheds light on the biosynthesis, origin and evolution of the medicinally important diosgenin saponins.</title>
        <authorList>
            <person name="Li Y."/>
            <person name="Tan C."/>
            <person name="Li Z."/>
            <person name="Guo J."/>
            <person name="Li S."/>
            <person name="Chen X."/>
            <person name="Wang C."/>
            <person name="Dai X."/>
            <person name="Yang H."/>
            <person name="Song W."/>
            <person name="Hou L."/>
            <person name="Xu J."/>
            <person name="Tong Z."/>
            <person name="Xu A."/>
            <person name="Yuan X."/>
            <person name="Wang W."/>
            <person name="Yang Q."/>
            <person name="Chen L."/>
            <person name="Sun Z."/>
            <person name="Wang K."/>
            <person name="Pan B."/>
            <person name="Chen J."/>
            <person name="Bao Y."/>
            <person name="Liu F."/>
            <person name="Qi X."/>
            <person name="Gang D.R."/>
            <person name="Wen J."/>
            <person name="Li J."/>
        </authorList>
    </citation>
    <scope>NUCLEOTIDE SEQUENCE</scope>
    <source>
        <strain evidence="3">Dzin_1.0</strain>
    </source>
</reference>
<comment type="caution">
    <text evidence="3">The sequence shown here is derived from an EMBL/GenBank/DDBJ whole genome shotgun (WGS) entry which is preliminary data.</text>
</comment>
<feature type="region of interest" description="Disordered" evidence="1">
    <location>
        <begin position="276"/>
        <end position="301"/>
    </location>
</feature>
<dbReference type="PANTHER" id="PTHR31307">
    <property type="entry name" value="TRIHELIX TRANSCRIPTION FACTOR ASIL2"/>
    <property type="match status" value="1"/>
</dbReference>
<feature type="compositionally biased region" description="Basic and acidic residues" evidence="1">
    <location>
        <begin position="1"/>
        <end position="13"/>
    </location>
</feature>
<evidence type="ECO:0000313" key="4">
    <source>
        <dbReference type="Proteomes" id="UP001085076"/>
    </source>
</evidence>
<feature type="compositionally biased region" description="Basic and acidic residues" evidence="1">
    <location>
        <begin position="177"/>
        <end position="187"/>
    </location>
</feature>
<gene>
    <name evidence="3" type="ORF">J5N97_002600</name>
</gene>
<dbReference type="Gene3D" id="1.10.10.60">
    <property type="entry name" value="Homeodomain-like"/>
    <property type="match status" value="1"/>
</dbReference>
<protein>
    <recommendedName>
        <fullName evidence="2">Myb/SANT-like DNA-binding domain-containing protein</fullName>
    </recommendedName>
</protein>
<dbReference type="InterPro" id="IPR044823">
    <property type="entry name" value="ASIL1/2-like"/>
</dbReference>
<dbReference type="AlphaFoldDB" id="A0A9D5HPJ5"/>
<proteinExistence type="predicted"/>
<evidence type="ECO:0000313" key="3">
    <source>
        <dbReference type="EMBL" id="KAJ0984244.1"/>
    </source>
</evidence>
<dbReference type="Pfam" id="PF13837">
    <property type="entry name" value="Myb_DNA-bind_4"/>
    <property type="match status" value="1"/>
</dbReference>
<name>A0A9D5HPJ5_9LILI</name>
<dbReference type="InterPro" id="IPR044822">
    <property type="entry name" value="Myb_DNA-bind_4"/>
</dbReference>
<organism evidence="3 4">
    <name type="scientific">Dioscorea zingiberensis</name>
    <dbReference type="NCBI Taxonomy" id="325984"/>
    <lineage>
        <taxon>Eukaryota</taxon>
        <taxon>Viridiplantae</taxon>
        <taxon>Streptophyta</taxon>
        <taxon>Embryophyta</taxon>
        <taxon>Tracheophyta</taxon>
        <taxon>Spermatophyta</taxon>
        <taxon>Magnoliopsida</taxon>
        <taxon>Liliopsida</taxon>
        <taxon>Dioscoreales</taxon>
        <taxon>Dioscoreaceae</taxon>
        <taxon>Dioscorea</taxon>
    </lineage>
</organism>
<accession>A0A9D5HPJ5</accession>
<sequence length="301" mass="34593">MDANHGGEAHSIDAQEPSFPIPKCPDKSRRDEWNEDGVLSLLEVYESKWALRNRAKLRGSDWEDIAHQVSVSYSGTKAFKTPSQCKNKIESMKKRYRSESLLAQQPNSCSLWKFYPRMDNLVKGTTNSPAQDIRNPKKLEADVEMEGQLQNSNRDNDDDDDGSQTLPVNVNASNSHNIEKKASRCTDSDVSEPAGRDYDDHAKRRKRPRNELAKTIRLLAHSILDIEHARLEMYKDLERMRVEAEIKRGEMELKRTEIIAKTQLQIVRLFSKSSIKKNKKRYSSSSRTELDDQLPGDRMDD</sequence>
<dbReference type="Proteomes" id="UP001085076">
    <property type="component" value="Miscellaneous, Linkage group lg01"/>
</dbReference>
<dbReference type="EMBL" id="JAGGNH010000001">
    <property type="protein sequence ID" value="KAJ0984244.1"/>
    <property type="molecule type" value="Genomic_DNA"/>
</dbReference>
<feature type="compositionally biased region" description="Polar residues" evidence="1">
    <location>
        <begin position="163"/>
        <end position="176"/>
    </location>
</feature>
<evidence type="ECO:0000259" key="2">
    <source>
        <dbReference type="Pfam" id="PF13837"/>
    </source>
</evidence>
<evidence type="ECO:0000256" key="1">
    <source>
        <dbReference type="SAM" id="MobiDB-lite"/>
    </source>
</evidence>
<feature type="region of interest" description="Disordered" evidence="1">
    <location>
        <begin position="150"/>
        <end position="206"/>
    </location>
</feature>
<feature type="domain" description="Myb/SANT-like DNA-binding" evidence="2">
    <location>
        <begin position="30"/>
        <end position="121"/>
    </location>
</feature>
<dbReference type="PANTHER" id="PTHR31307:SF45">
    <property type="entry name" value="OS09G0558200 PROTEIN"/>
    <property type="match status" value="1"/>
</dbReference>
<reference evidence="3" key="1">
    <citation type="submission" date="2021-03" db="EMBL/GenBank/DDBJ databases">
        <authorList>
            <person name="Li Z."/>
            <person name="Yang C."/>
        </authorList>
    </citation>
    <scope>NUCLEOTIDE SEQUENCE</scope>
    <source>
        <strain evidence="3">Dzin_1.0</strain>
        <tissue evidence="3">Leaf</tissue>
    </source>
</reference>
<dbReference type="OrthoDB" id="1900300at2759"/>
<feature type="region of interest" description="Disordered" evidence="1">
    <location>
        <begin position="1"/>
        <end position="31"/>
    </location>
</feature>
<keyword evidence="4" id="KW-1185">Reference proteome</keyword>